<dbReference type="InterPro" id="IPR005646">
    <property type="entry name" value="FapA"/>
</dbReference>
<proteinExistence type="predicted"/>
<organism evidence="3 4">
    <name type="scientific">Sporosarcina quadrami</name>
    <dbReference type="NCBI Taxonomy" id="2762234"/>
    <lineage>
        <taxon>Bacteria</taxon>
        <taxon>Bacillati</taxon>
        <taxon>Bacillota</taxon>
        <taxon>Bacilli</taxon>
        <taxon>Bacillales</taxon>
        <taxon>Caryophanaceae</taxon>
        <taxon>Sporosarcina</taxon>
    </lineage>
</organism>
<protein>
    <submittedName>
        <fullName evidence="3">DUF342 domain-containing protein</fullName>
    </submittedName>
</protein>
<keyword evidence="1" id="KW-0175">Coiled coil</keyword>
<evidence type="ECO:0000256" key="1">
    <source>
        <dbReference type="SAM" id="Coils"/>
    </source>
</evidence>
<evidence type="ECO:0000313" key="3">
    <source>
        <dbReference type="EMBL" id="MBD7983203.1"/>
    </source>
</evidence>
<dbReference type="InterPro" id="IPR046865">
    <property type="entry name" value="FapA_b_solenoid"/>
</dbReference>
<feature type="coiled-coil region" evidence="1">
    <location>
        <begin position="408"/>
        <end position="468"/>
    </location>
</feature>
<dbReference type="InterPro" id="IPR046866">
    <property type="entry name" value="FapA_N"/>
</dbReference>
<comment type="caution">
    <text evidence="3">The sequence shown here is derived from an EMBL/GenBank/DDBJ whole genome shotgun (WGS) entry which is preliminary data.</text>
</comment>
<feature type="domain" description="Flagellar Assembly Protein A N-terminal region" evidence="2">
    <location>
        <begin position="69"/>
        <end position="237"/>
    </location>
</feature>
<dbReference type="EMBL" id="JACSQN010000001">
    <property type="protein sequence ID" value="MBD7983203.1"/>
    <property type="molecule type" value="Genomic_DNA"/>
</dbReference>
<gene>
    <name evidence="3" type="ORF">H9649_01310</name>
</gene>
<reference evidence="3 4" key="1">
    <citation type="submission" date="2020-08" db="EMBL/GenBank/DDBJ databases">
        <title>A Genomic Blueprint of the Chicken Gut Microbiome.</title>
        <authorList>
            <person name="Gilroy R."/>
            <person name="Ravi A."/>
            <person name="Getino M."/>
            <person name="Pursley I."/>
            <person name="Horton D.L."/>
            <person name="Alikhan N.-F."/>
            <person name="Baker D."/>
            <person name="Gharbi K."/>
            <person name="Hall N."/>
            <person name="Watson M."/>
            <person name="Adriaenssens E.M."/>
            <person name="Foster-Nyarko E."/>
            <person name="Jarju S."/>
            <person name="Secka A."/>
            <person name="Antonio M."/>
            <person name="Oren A."/>
            <person name="Chaudhuri R."/>
            <person name="La Ragione R.M."/>
            <person name="Hildebrand F."/>
            <person name="Pallen M.J."/>
        </authorList>
    </citation>
    <scope>NUCLEOTIDE SEQUENCE [LARGE SCALE GENOMIC DNA]</scope>
    <source>
        <strain evidence="3 4">Sa2YVA2</strain>
    </source>
</reference>
<dbReference type="Pfam" id="PF20250">
    <property type="entry name" value="FapA_N"/>
    <property type="match status" value="1"/>
</dbReference>
<dbReference type="RefSeq" id="WP_191692838.1">
    <property type="nucleotide sequence ID" value="NZ_JACSQN010000001.1"/>
</dbReference>
<dbReference type="Proteomes" id="UP000626786">
    <property type="component" value="Unassembled WGS sequence"/>
</dbReference>
<evidence type="ECO:0000313" key="4">
    <source>
        <dbReference type="Proteomes" id="UP000626786"/>
    </source>
</evidence>
<evidence type="ECO:0000259" key="2">
    <source>
        <dbReference type="Pfam" id="PF20250"/>
    </source>
</evidence>
<sequence length="522" mass="57654">MLVQNDYFDMYVEDNEVLLNLKKTGYPLKSFDMITREHPRVKLTSFPALRKALTEIGNEQKIGSYSPLIDIVISTNNMRAEFILNTTVTEFEKNKDLMIQEIEMALDAHSILFGRLDIDKDDIVPGRLTLAAVGLEPRQGADAQITYIKKPEKKPIIREDGLADYYEMNFVTHIKKGEWLGEKIPPQEGKPGKDIFGNPIQALRGTDGILRYDRKSIVEVEEPGKIVLRALYGGSLEFIDGNIVSVSKQLIINGDVGPETGSINFDGAVTVYGTVLAGYAVNASGDISIEGNEGVTNAKEICSAEGDLYIKGGVFGGDLSVIEASGDIYIKHANNCKLHARELHVGLYILGSEVVAQKVFVDKNKGKIIGGRVEALYRIECGYAGNSHERTTHLHAKGIDKDMIYREIQQMAIDLKELQSTSSTLESQLSLIDSKSDSQLLGSQAEAYEKLRDALNASRERMFELDHEIQLGLHKIKTAIPPQIEITQEANAGVIIQIGNKSSILNKTTKGVFEVVDEILNV</sequence>
<dbReference type="PANTHER" id="PTHR38032:SF1">
    <property type="entry name" value="RNA-BINDING PROTEIN KHPB N-TERMINAL DOMAIN-CONTAINING PROTEIN"/>
    <property type="match status" value="1"/>
</dbReference>
<dbReference type="Pfam" id="PF03961">
    <property type="entry name" value="FapA"/>
    <property type="match status" value="1"/>
</dbReference>
<keyword evidence="4" id="KW-1185">Reference proteome</keyword>
<dbReference type="PANTHER" id="PTHR38032">
    <property type="entry name" value="POLYMERASE-RELATED"/>
    <property type="match status" value="1"/>
</dbReference>
<accession>A0ABR8U654</accession>
<name>A0ABR8U654_9BACL</name>